<comment type="caution">
    <text evidence="1">The sequence shown here is derived from an EMBL/GenBank/DDBJ whole genome shotgun (WGS) entry which is preliminary data.</text>
</comment>
<name>A0ACC7LIT8_9FLAO</name>
<organism evidence="1 2">
    <name type="scientific">Meishania litoralis</name>
    <dbReference type="NCBI Taxonomy" id="3434685"/>
    <lineage>
        <taxon>Bacteria</taxon>
        <taxon>Pseudomonadati</taxon>
        <taxon>Bacteroidota</taxon>
        <taxon>Flavobacteriia</taxon>
        <taxon>Flavobacteriales</taxon>
        <taxon>Flavobacteriaceae</taxon>
        <taxon>Meishania</taxon>
    </lineage>
</organism>
<keyword evidence="2" id="KW-1185">Reference proteome</keyword>
<accession>A0ACC7LIT8</accession>
<reference evidence="1" key="1">
    <citation type="submission" date="2024-09" db="EMBL/GenBank/DDBJ databases">
        <authorList>
            <person name="Liu J."/>
        </authorList>
    </citation>
    <scope>NUCLEOTIDE SEQUENCE</scope>
    <source>
        <strain evidence="1">NBU2967</strain>
    </source>
</reference>
<evidence type="ECO:0000313" key="1">
    <source>
        <dbReference type="EMBL" id="MFH6603636.1"/>
    </source>
</evidence>
<protein>
    <submittedName>
        <fullName evidence="1">Exopolysaccharide biosynthesis polyprenyl glycosylphosphotransferase</fullName>
    </submittedName>
</protein>
<dbReference type="EMBL" id="JBHFPV010000002">
    <property type="protein sequence ID" value="MFH6603636.1"/>
    <property type="molecule type" value="Genomic_DNA"/>
</dbReference>
<sequence>MNLVLVLYLYFRVPEFSLVDFGFLSRLLVLLVIYNFSWLLIILYIRDNEFYFNPDYGYFKSIITSLFFFVGFVSVLIIILKIRYFNRSTFIIPIFIFSYLNLISHKYLLKYLKKKGAHLFSNTLLVGQGYSDGNIKGFVNAMAQYGYNVIGYLEAGIKAPKGFFDLRLVDSLDRLTQVFSEHDIDEIFISMSDMEHDKIVESVKIADSFGVRVKLIPENPLLMSKNYKAVTMGELAVFKLRQSPLDNFSMTILKRLFDFCFALFIIILCTPIYLLIALLIFLDSGGPILYKPFRKGEAGETFKCYKFRTMSVCDNPMNGNKSTVVNDPRITRIGKFLRKTDLDELPQFFNVLKGNMSVIGPRPHRVNLQLDFRKSINDYMVRSYIKPGITGWAQVNGWRGPTVTDEQKNERITHDLWYIENWSFWLDIKIIYLTLFGQHHKKAF</sequence>
<proteinExistence type="predicted"/>
<evidence type="ECO:0000313" key="2">
    <source>
        <dbReference type="Proteomes" id="UP001595191"/>
    </source>
</evidence>
<dbReference type="Proteomes" id="UP001595191">
    <property type="component" value="Unassembled WGS sequence"/>
</dbReference>
<gene>
    <name evidence="1" type="ORF">ACEZ3G_09125</name>
</gene>